<dbReference type="Proteomes" id="UP000092544">
    <property type="component" value="Unassembled WGS sequence"/>
</dbReference>
<sequence>MTPFSLTSTRHCYFARRDALRYEEQTQLVEEIPLAISINQITHAVMMVTPNHLDDFAIGFAFSEGIINSKQDVRDIQLEETTIAHLGIPGLALNLDISPRQFAHFKQHKHAHLGATGCGLCGKDSLEQALPILKPLPASQALPTHILKTLREMLFAHQDLGQKSGAIHAAMLLSPEGHPIICLEDIGRHNALDKIIGYALNHNISLHNHSVVMSSRCSTELIQKAVRATLSTLIHLASPSTLAVSLARQLGLTLIHLPKKDEPRIFASSFHADHSEKQNLSKN</sequence>
<dbReference type="EMBL" id="FLOB01000009">
    <property type="protein sequence ID" value="SBS35303.1"/>
    <property type="molecule type" value="Genomic_DNA"/>
</dbReference>
<gene>
    <name evidence="3 4" type="primary">fdhD</name>
    <name evidence="4" type="ORF">MSP8886_03338</name>
</gene>
<dbReference type="AlphaFoldDB" id="A0A1A8TNB5"/>
<dbReference type="RefSeq" id="WP_067018446.1">
    <property type="nucleotide sequence ID" value="NZ_FLOB01000009.1"/>
</dbReference>
<comment type="subcellular location">
    <subcellularLocation>
        <location evidence="3">Cytoplasm</location>
    </subcellularLocation>
</comment>
<proteinExistence type="inferred from homology"/>
<comment type="function">
    <text evidence="3">Required for formate dehydrogenase (FDH) activity. Acts as a sulfur carrier protein that transfers sulfur from IscS to the molybdenum cofactor prior to its insertion into FDH.</text>
</comment>
<protein>
    <recommendedName>
        <fullName evidence="3">Sulfur carrier protein FdhD</fullName>
    </recommendedName>
</protein>
<dbReference type="Pfam" id="PF02634">
    <property type="entry name" value="FdhD-NarQ"/>
    <property type="match status" value="1"/>
</dbReference>
<feature type="active site" description="Cysteine persulfide intermediate" evidence="3">
    <location>
        <position position="118"/>
    </location>
</feature>
<comment type="caution">
    <text evidence="3">Lacks conserved residue(s) required for the propagation of feature annotation.</text>
</comment>
<dbReference type="GO" id="GO:0016783">
    <property type="term" value="F:sulfurtransferase activity"/>
    <property type="evidence" value="ECO:0007669"/>
    <property type="project" value="InterPro"/>
</dbReference>
<dbReference type="InterPro" id="IPR003786">
    <property type="entry name" value="FdhD"/>
</dbReference>
<dbReference type="OrthoDB" id="3197277at2"/>
<evidence type="ECO:0000256" key="2">
    <source>
        <dbReference type="ARBA" id="ARBA00023150"/>
    </source>
</evidence>
<dbReference type="SUPFAM" id="SSF53927">
    <property type="entry name" value="Cytidine deaminase-like"/>
    <property type="match status" value="1"/>
</dbReference>
<dbReference type="HAMAP" id="MF_00187">
    <property type="entry name" value="FdhD"/>
    <property type="match status" value="1"/>
</dbReference>
<dbReference type="STRING" id="1792290.MSP8886_03338"/>
<dbReference type="Gene3D" id="3.40.140.10">
    <property type="entry name" value="Cytidine Deaminase, domain 2"/>
    <property type="match status" value="1"/>
</dbReference>
<dbReference type="GO" id="GO:0005737">
    <property type="term" value="C:cytoplasm"/>
    <property type="evidence" value="ECO:0007669"/>
    <property type="project" value="UniProtKB-SubCell"/>
</dbReference>
<comment type="similarity">
    <text evidence="3">Belongs to the FdhD family.</text>
</comment>
<keyword evidence="5" id="KW-1185">Reference proteome</keyword>
<dbReference type="PANTHER" id="PTHR30592:SF1">
    <property type="entry name" value="SULFUR CARRIER PROTEIN FDHD"/>
    <property type="match status" value="1"/>
</dbReference>
<evidence type="ECO:0000313" key="5">
    <source>
        <dbReference type="Proteomes" id="UP000092544"/>
    </source>
</evidence>
<dbReference type="PANTHER" id="PTHR30592">
    <property type="entry name" value="FORMATE DEHYDROGENASE"/>
    <property type="match status" value="1"/>
</dbReference>
<keyword evidence="1 3" id="KW-0963">Cytoplasm</keyword>
<keyword evidence="2 3" id="KW-0501">Molybdenum cofactor biosynthesis</keyword>
<dbReference type="InterPro" id="IPR016193">
    <property type="entry name" value="Cytidine_deaminase-like"/>
</dbReference>
<name>A0A1A8TNB5_9GAMM</name>
<dbReference type="PIRSF" id="PIRSF015626">
    <property type="entry name" value="FdhD"/>
    <property type="match status" value="1"/>
</dbReference>
<organism evidence="4 5">
    <name type="scientific">Marinomonas spartinae</name>
    <dbReference type="NCBI Taxonomy" id="1792290"/>
    <lineage>
        <taxon>Bacteria</taxon>
        <taxon>Pseudomonadati</taxon>
        <taxon>Pseudomonadota</taxon>
        <taxon>Gammaproteobacteria</taxon>
        <taxon>Oceanospirillales</taxon>
        <taxon>Oceanospirillaceae</taxon>
        <taxon>Marinomonas</taxon>
    </lineage>
</organism>
<evidence type="ECO:0000256" key="3">
    <source>
        <dbReference type="HAMAP-Rule" id="MF_00187"/>
    </source>
</evidence>
<evidence type="ECO:0000256" key="1">
    <source>
        <dbReference type="ARBA" id="ARBA00022490"/>
    </source>
</evidence>
<evidence type="ECO:0000313" key="4">
    <source>
        <dbReference type="EMBL" id="SBS35303.1"/>
    </source>
</evidence>
<accession>A0A1A8TNB5</accession>
<dbReference type="NCBIfam" id="TIGR00129">
    <property type="entry name" value="fdhD_narQ"/>
    <property type="match status" value="1"/>
</dbReference>
<dbReference type="GO" id="GO:0097163">
    <property type="term" value="F:sulfur carrier activity"/>
    <property type="evidence" value="ECO:0007669"/>
    <property type="project" value="UniProtKB-UniRule"/>
</dbReference>
<dbReference type="GO" id="GO:0006777">
    <property type="term" value="P:Mo-molybdopterin cofactor biosynthetic process"/>
    <property type="evidence" value="ECO:0007669"/>
    <property type="project" value="UniProtKB-UniRule"/>
</dbReference>
<dbReference type="Gene3D" id="3.10.20.10">
    <property type="match status" value="1"/>
</dbReference>
<reference evidence="4 5" key="1">
    <citation type="submission" date="2016-06" db="EMBL/GenBank/DDBJ databases">
        <authorList>
            <person name="Kjaerup R.B."/>
            <person name="Dalgaard T.S."/>
            <person name="Juul-Madsen H.R."/>
        </authorList>
    </citation>
    <scope>NUCLEOTIDE SEQUENCE [LARGE SCALE GENOMIC DNA]</scope>
    <source>
        <strain evidence="4 5">CECT 8886</strain>
    </source>
</reference>